<proteinExistence type="predicted"/>
<evidence type="ECO:0000256" key="1">
    <source>
        <dbReference type="SAM" id="MobiDB-lite"/>
    </source>
</evidence>
<reference evidence="2 3" key="1">
    <citation type="submission" date="2019-04" db="EMBL/GenBank/DDBJ databases">
        <title>Chromosome genome assembly for Takifugu flavidus.</title>
        <authorList>
            <person name="Xiao S."/>
        </authorList>
    </citation>
    <scope>NUCLEOTIDE SEQUENCE [LARGE SCALE GENOMIC DNA]</scope>
    <source>
        <strain evidence="2">HTHZ2018</strain>
        <tissue evidence="2">Muscle</tissue>
    </source>
</reference>
<organism evidence="2 3">
    <name type="scientific">Takifugu flavidus</name>
    <name type="common">sansaifugu</name>
    <dbReference type="NCBI Taxonomy" id="433684"/>
    <lineage>
        <taxon>Eukaryota</taxon>
        <taxon>Metazoa</taxon>
        <taxon>Chordata</taxon>
        <taxon>Craniata</taxon>
        <taxon>Vertebrata</taxon>
        <taxon>Euteleostomi</taxon>
        <taxon>Actinopterygii</taxon>
        <taxon>Neopterygii</taxon>
        <taxon>Teleostei</taxon>
        <taxon>Neoteleostei</taxon>
        <taxon>Acanthomorphata</taxon>
        <taxon>Eupercaria</taxon>
        <taxon>Tetraodontiformes</taxon>
        <taxon>Tetradontoidea</taxon>
        <taxon>Tetraodontidae</taxon>
        <taxon>Takifugu</taxon>
    </lineage>
</organism>
<evidence type="ECO:0000313" key="2">
    <source>
        <dbReference type="EMBL" id="TWW74521.1"/>
    </source>
</evidence>
<dbReference type="AlphaFoldDB" id="A0A5C6P6S8"/>
<accession>A0A5C6P6S8</accession>
<dbReference type="Proteomes" id="UP000324091">
    <property type="component" value="Chromosome 14"/>
</dbReference>
<sequence length="199" mass="23356">MVVTPDDIQSAENRMLEETYPEHTEEQRQMQPKFLAQFATSAAFSETSRLGSFCFSFTLREVLDAYREQETDHMIWKAEAMCDTHRYCLMRDDIENKMTAEPWKWFPQYFVWDNITLAFHLGDEVLTFDSEKLRDSLTISSPASCKIEPEVFDRPSALRIVQQFWPEYQEAREEPDQGVEERGRGANTEAEEENGEEEN</sequence>
<name>A0A5C6P6S8_9TELE</name>
<keyword evidence="3" id="KW-1185">Reference proteome</keyword>
<gene>
    <name evidence="2" type="ORF">D4764_14G0005240</name>
</gene>
<comment type="caution">
    <text evidence="2">The sequence shown here is derived from an EMBL/GenBank/DDBJ whole genome shotgun (WGS) entry which is preliminary data.</text>
</comment>
<protein>
    <submittedName>
        <fullName evidence="2">Uncharacterized protein</fullName>
    </submittedName>
</protein>
<evidence type="ECO:0000313" key="3">
    <source>
        <dbReference type="Proteomes" id="UP000324091"/>
    </source>
</evidence>
<dbReference type="EMBL" id="RHFK02000006">
    <property type="protein sequence ID" value="TWW74521.1"/>
    <property type="molecule type" value="Genomic_DNA"/>
</dbReference>
<feature type="region of interest" description="Disordered" evidence="1">
    <location>
        <begin position="168"/>
        <end position="199"/>
    </location>
</feature>
<feature type="compositionally biased region" description="Acidic residues" evidence="1">
    <location>
        <begin position="189"/>
        <end position="199"/>
    </location>
</feature>
<feature type="compositionally biased region" description="Basic and acidic residues" evidence="1">
    <location>
        <begin position="169"/>
        <end position="184"/>
    </location>
</feature>